<dbReference type="AlphaFoldDB" id="A0AA48M132"/>
<dbReference type="EMBL" id="OY288114">
    <property type="protein sequence ID" value="CAJ0878108.1"/>
    <property type="molecule type" value="Genomic_DNA"/>
</dbReference>
<accession>A0AA48M132</accession>
<dbReference type="Pfam" id="PF10009">
    <property type="entry name" value="DUF2252"/>
    <property type="match status" value="1"/>
</dbReference>
<evidence type="ECO:0000313" key="1">
    <source>
        <dbReference type="EMBL" id="CAJ0878108.1"/>
    </source>
</evidence>
<name>A0AA48M132_9ZZZZ</name>
<gene>
    <name evidence="1" type="ORF">AMST5_02939</name>
</gene>
<dbReference type="PANTHER" id="PTHR39441">
    <property type="entry name" value="DUF2252 DOMAIN-CONTAINING PROTEIN"/>
    <property type="match status" value="1"/>
</dbReference>
<protein>
    <recommendedName>
        <fullName evidence="2">DUF2252 domain-containing protein</fullName>
    </recommendedName>
</protein>
<organism evidence="1">
    <name type="scientific">freshwater sediment metagenome</name>
    <dbReference type="NCBI Taxonomy" id="556182"/>
    <lineage>
        <taxon>unclassified sequences</taxon>
        <taxon>metagenomes</taxon>
        <taxon>ecological metagenomes</taxon>
    </lineage>
</organism>
<dbReference type="PANTHER" id="PTHR39441:SF1">
    <property type="entry name" value="DUF2252 DOMAIN-CONTAINING PROTEIN"/>
    <property type="match status" value="1"/>
</dbReference>
<evidence type="ECO:0008006" key="2">
    <source>
        <dbReference type="Google" id="ProtNLM"/>
    </source>
</evidence>
<dbReference type="InterPro" id="IPR018721">
    <property type="entry name" value="DUF2252"/>
</dbReference>
<reference evidence="1" key="1">
    <citation type="submission" date="2023-07" db="EMBL/GenBank/DDBJ databases">
        <authorList>
            <person name="Pelsma A.J. K."/>
        </authorList>
    </citation>
    <scope>NUCLEOTIDE SEQUENCE</scope>
</reference>
<sequence length="452" mass="50025">MGYEKPDRADSNRRDLYKLGKGLRESTPRQSLADFEAPSSRDPLAIIETTLSDRLPSLRPLRGELMAESAFAFLRGTADVSAFDMAHQRAPGIRAQAGGDCHLMNFGAFLSPEGNVLFDVNDFDETLPNVDVVHDLRRLVTSVVVAADDMGYPQADARDFARRAVKCYRKRIFELAVMSPLDAWNVRVPLRDLVGLLRDRVVNERLSTAIYTGKGAESRADGLPKIEKAADGWRIVTKPPKLQRFETMPDDEARLDVQKLFEELIRDGLQEPISTLLRRYTLCDSVFKAVGVGSVGVFCAIGLFMSDDEQPLALQIKEAKPSVLERFGLGSWQGAPGKRVTSGQRVMQAASDIFLASADGSDTSRRFYMRQLKTRRLGSISELLKDRAFPSYVELCGLTLARAHARSSQPAALAGYMGKGEAFDDALASFAMLYAKQIKADFETFRAARLKG</sequence>
<proteinExistence type="predicted"/>